<proteinExistence type="predicted"/>
<comment type="caution">
    <text evidence="2">The sequence shown here is derived from an EMBL/GenBank/DDBJ whole genome shotgun (WGS) entry which is preliminary data.</text>
</comment>
<dbReference type="EMBL" id="JBHUDM010000002">
    <property type="protein sequence ID" value="MFD1642016.1"/>
    <property type="molecule type" value="Genomic_DNA"/>
</dbReference>
<reference evidence="2 3" key="1">
    <citation type="journal article" date="2019" name="Int. J. Syst. Evol. Microbiol.">
        <title>The Global Catalogue of Microorganisms (GCM) 10K type strain sequencing project: providing services to taxonomists for standard genome sequencing and annotation.</title>
        <authorList>
            <consortium name="The Broad Institute Genomics Platform"/>
            <consortium name="The Broad Institute Genome Sequencing Center for Infectious Disease"/>
            <person name="Wu L."/>
            <person name="Ma J."/>
        </authorList>
    </citation>
    <scope>NUCLEOTIDE SEQUENCE [LARGE SCALE GENOMIC DNA]</scope>
    <source>
        <strain evidence="2 3">CGMCC 1.10593</strain>
    </source>
</reference>
<dbReference type="Pfam" id="PF25930">
    <property type="entry name" value="DUF7975"/>
    <property type="match status" value="1"/>
</dbReference>
<feature type="domain" description="DUF7975" evidence="1">
    <location>
        <begin position="1"/>
        <end position="131"/>
    </location>
</feature>
<evidence type="ECO:0000313" key="3">
    <source>
        <dbReference type="Proteomes" id="UP001597052"/>
    </source>
</evidence>
<gene>
    <name evidence="2" type="ORF">ACFSBW_09045</name>
</gene>
<accession>A0ABD6DAQ6</accession>
<name>A0ABD6DAQ6_9EURY</name>
<dbReference type="AlphaFoldDB" id="A0ABD6DAQ6"/>
<evidence type="ECO:0000313" key="2">
    <source>
        <dbReference type="EMBL" id="MFD1642016.1"/>
    </source>
</evidence>
<dbReference type="RefSeq" id="WP_256395608.1">
    <property type="nucleotide sequence ID" value="NZ_JANHDJ010000002.1"/>
</dbReference>
<protein>
    <recommendedName>
        <fullName evidence="1">DUF7975 domain-containing protein</fullName>
    </recommendedName>
</protein>
<dbReference type="Proteomes" id="UP001597052">
    <property type="component" value="Unassembled WGS sequence"/>
</dbReference>
<organism evidence="2 3">
    <name type="scientific">Halohasta litorea</name>
    <dbReference type="NCBI Taxonomy" id="869891"/>
    <lineage>
        <taxon>Archaea</taxon>
        <taxon>Methanobacteriati</taxon>
        <taxon>Methanobacteriota</taxon>
        <taxon>Stenosarchaea group</taxon>
        <taxon>Halobacteria</taxon>
        <taxon>Halobacteriales</taxon>
        <taxon>Haloferacaceae</taxon>
        <taxon>Halohasta</taxon>
    </lineage>
</organism>
<keyword evidence="3" id="KW-1185">Reference proteome</keyword>
<dbReference type="InterPro" id="IPR058281">
    <property type="entry name" value="DUF7975"/>
</dbReference>
<evidence type="ECO:0000259" key="1">
    <source>
        <dbReference type="Pfam" id="PF25930"/>
    </source>
</evidence>
<sequence length="131" mass="14876">MTRFDADTPTDRRTLFAEAITAHRNRGSEFLTIEPDSLPPESTEELIPWIQFSDTTVSMDCTDGELDRLKGLLDEYPEFRTESLESPEEAEGTHARITARSDANRLAMFVDEAFQDVYGYESSYTAWVVAI</sequence>